<evidence type="ECO:0000259" key="5">
    <source>
        <dbReference type="Pfam" id="PF01281"/>
    </source>
</evidence>
<evidence type="ECO:0000256" key="4">
    <source>
        <dbReference type="SAM" id="MobiDB-lite"/>
    </source>
</evidence>
<gene>
    <name evidence="6" type="ORF">QBC35DRAFT_443610</name>
</gene>
<evidence type="ECO:0000256" key="1">
    <source>
        <dbReference type="ARBA" id="ARBA00010605"/>
    </source>
</evidence>
<comment type="similarity">
    <text evidence="1">Belongs to the bacterial ribosomal protein bL9 family.</text>
</comment>
<evidence type="ECO:0000313" key="6">
    <source>
        <dbReference type="EMBL" id="KAK4183321.1"/>
    </source>
</evidence>
<sequence length="278" mass="31008">MPGPIVSRSSTCLSCLRRLAQPFKTSNPVSLIQTRAKSNNLRARDQGVIVRLLTDIPKFGRKDAIFRIERGRMRNEWFPKKQAEYMTTTRFQQLGLSRKNDVGERDSTFVPIVASPDPVLPTTASKQADASPAEIRKPDLNTSPEKAHELLRRFIPDTLTFHRKPIPSPTPKKVSPLIAAESGEDQLAMFGSVSTIDIASHVKSLLAADPQGNRIILEPGQIHFVDMDDNTDKIKTFGHWKVAISVKDSELDPVQKVVEVLPESRRSSQNRADEPVKA</sequence>
<dbReference type="EMBL" id="MU864558">
    <property type="protein sequence ID" value="KAK4183321.1"/>
    <property type="molecule type" value="Genomic_DNA"/>
</dbReference>
<protein>
    <recommendedName>
        <fullName evidence="5">Ribosomal protein L9 domain-containing protein</fullName>
    </recommendedName>
</protein>
<feature type="domain" description="Ribosomal protein L9" evidence="5">
    <location>
        <begin position="50"/>
        <end position="93"/>
    </location>
</feature>
<dbReference type="InterPro" id="IPR000244">
    <property type="entry name" value="Ribosomal_bL9"/>
</dbReference>
<dbReference type="InterPro" id="IPR036935">
    <property type="entry name" value="Ribosomal_bL9_N_sf"/>
</dbReference>
<dbReference type="PANTHER" id="PTHR21368">
    <property type="entry name" value="50S RIBOSOMAL PROTEIN L9"/>
    <property type="match status" value="1"/>
</dbReference>
<reference evidence="6" key="2">
    <citation type="submission" date="2023-05" db="EMBL/GenBank/DDBJ databases">
        <authorList>
            <consortium name="Lawrence Berkeley National Laboratory"/>
            <person name="Steindorff A."/>
            <person name="Hensen N."/>
            <person name="Bonometti L."/>
            <person name="Westerberg I."/>
            <person name="Brannstrom I.O."/>
            <person name="Guillou S."/>
            <person name="Cros-Aarteil S."/>
            <person name="Calhoun S."/>
            <person name="Haridas S."/>
            <person name="Kuo A."/>
            <person name="Mondo S."/>
            <person name="Pangilinan J."/>
            <person name="Riley R."/>
            <person name="Labutti K."/>
            <person name="Andreopoulos B."/>
            <person name="Lipzen A."/>
            <person name="Chen C."/>
            <person name="Yanf M."/>
            <person name="Daum C."/>
            <person name="Ng V."/>
            <person name="Clum A."/>
            <person name="Ohm R."/>
            <person name="Martin F."/>
            <person name="Silar P."/>
            <person name="Natvig D."/>
            <person name="Lalanne C."/>
            <person name="Gautier V."/>
            <person name="Ament-Velasquez S.L."/>
            <person name="Kruys A."/>
            <person name="Hutchinson M.I."/>
            <person name="Powell A.J."/>
            <person name="Barry K."/>
            <person name="Miller A.N."/>
            <person name="Grigoriev I.V."/>
            <person name="Debuchy R."/>
            <person name="Gladieux P."/>
            <person name="Thoren M.H."/>
            <person name="Johannesson H."/>
        </authorList>
    </citation>
    <scope>NUCLEOTIDE SEQUENCE</scope>
    <source>
        <strain evidence="6">PSN309</strain>
    </source>
</reference>
<evidence type="ECO:0000313" key="7">
    <source>
        <dbReference type="Proteomes" id="UP001302126"/>
    </source>
</evidence>
<feature type="region of interest" description="Disordered" evidence="4">
    <location>
        <begin position="113"/>
        <end position="141"/>
    </location>
</feature>
<evidence type="ECO:0000256" key="3">
    <source>
        <dbReference type="ARBA" id="ARBA00023274"/>
    </source>
</evidence>
<dbReference type="Proteomes" id="UP001302126">
    <property type="component" value="Unassembled WGS sequence"/>
</dbReference>
<keyword evidence="3" id="KW-0687">Ribonucleoprotein</keyword>
<accession>A0AAN7AC93</accession>
<dbReference type="SUPFAM" id="SSF55658">
    <property type="entry name" value="L9 N-domain-like"/>
    <property type="match status" value="1"/>
</dbReference>
<dbReference type="GO" id="GO:0006412">
    <property type="term" value="P:translation"/>
    <property type="evidence" value="ECO:0007669"/>
    <property type="project" value="InterPro"/>
</dbReference>
<dbReference type="Gene3D" id="3.40.5.10">
    <property type="entry name" value="Ribosomal protein L9, N-terminal domain"/>
    <property type="match status" value="1"/>
</dbReference>
<dbReference type="GO" id="GO:0003735">
    <property type="term" value="F:structural constituent of ribosome"/>
    <property type="evidence" value="ECO:0007669"/>
    <property type="project" value="InterPro"/>
</dbReference>
<evidence type="ECO:0000256" key="2">
    <source>
        <dbReference type="ARBA" id="ARBA00022980"/>
    </source>
</evidence>
<dbReference type="GO" id="GO:0005840">
    <property type="term" value="C:ribosome"/>
    <property type="evidence" value="ECO:0007669"/>
    <property type="project" value="UniProtKB-KW"/>
</dbReference>
<dbReference type="InterPro" id="IPR020070">
    <property type="entry name" value="Ribosomal_bL9_N"/>
</dbReference>
<comment type="caution">
    <text evidence="6">The sequence shown here is derived from an EMBL/GenBank/DDBJ whole genome shotgun (WGS) entry which is preliminary data.</text>
</comment>
<keyword evidence="2" id="KW-0689">Ribosomal protein</keyword>
<keyword evidence="7" id="KW-1185">Reference proteome</keyword>
<reference evidence="6" key="1">
    <citation type="journal article" date="2023" name="Mol. Phylogenet. Evol.">
        <title>Genome-scale phylogeny and comparative genomics of the fungal order Sordariales.</title>
        <authorList>
            <person name="Hensen N."/>
            <person name="Bonometti L."/>
            <person name="Westerberg I."/>
            <person name="Brannstrom I.O."/>
            <person name="Guillou S."/>
            <person name="Cros-Aarteil S."/>
            <person name="Calhoun S."/>
            <person name="Haridas S."/>
            <person name="Kuo A."/>
            <person name="Mondo S."/>
            <person name="Pangilinan J."/>
            <person name="Riley R."/>
            <person name="LaButti K."/>
            <person name="Andreopoulos B."/>
            <person name="Lipzen A."/>
            <person name="Chen C."/>
            <person name="Yan M."/>
            <person name="Daum C."/>
            <person name="Ng V."/>
            <person name="Clum A."/>
            <person name="Steindorff A."/>
            <person name="Ohm R.A."/>
            <person name="Martin F."/>
            <person name="Silar P."/>
            <person name="Natvig D.O."/>
            <person name="Lalanne C."/>
            <person name="Gautier V."/>
            <person name="Ament-Velasquez S.L."/>
            <person name="Kruys A."/>
            <person name="Hutchinson M.I."/>
            <person name="Powell A.J."/>
            <person name="Barry K."/>
            <person name="Miller A.N."/>
            <person name="Grigoriev I.V."/>
            <person name="Debuchy R."/>
            <person name="Gladieux P."/>
            <person name="Hiltunen Thoren M."/>
            <person name="Johannesson H."/>
        </authorList>
    </citation>
    <scope>NUCLEOTIDE SEQUENCE</scope>
    <source>
        <strain evidence="6">PSN309</strain>
    </source>
</reference>
<dbReference type="InterPro" id="IPR009027">
    <property type="entry name" value="Ribosomal_bL9/RNase_H1_N"/>
</dbReference>
<name>A0AAN7AC93_9PEZI</name>
<proteinExistence type="inferred from homology"/>
<dbReference type="Pfam" id="PF01281">
    <property type="entry name" value="Ribosomal_L9_N"/>
    <property type="match status" value="1"/>
</dbReference>
<dbReference type="GO" id="GO:1990904">
    <property type="term" value="C:ribonucleoprotein complex"/>
    <property type="evidence" value="ECO:0007669"/>
    <property type="project" value="UniProtKB-KW"/>
</dbReference>
<dbReference type="AlphaFoldDB" id="A0AAN7AC93"/>
<organism evidence="6 7">
    <name type="scientific">Podospora australis</name>
    <dbReference type="NCBI Taxonomy" id="1536484"/>
    <lineage>
        <taxon>Eukaryota</taxon>
        <taxon>Fungi</taxon>
        <taxon>Dikarya</taxon>
        <taxon>Ascomycota</taxon>
        <taxon>Pezizomycotina</taxon>
        <taxon>Sordariomycetes</taxon>
        <taxon>Sordariomycetidae</taxon>
        <taxon>Sordariales</taxon>
        <taxon>Podosporaceae</taxon>
        <taxon>Podospora</taxon>
    </lineage>
</organism>